<keyword evidence="6" id="KW-0350">Heme biosynthesis</keyword>
<dbReference type="Pfam" id="PF00490">
    <property type="entry name" value="ALAD"/>
    <property type="match status" value="1"/>
</dbReference>
<dbReference type="InterPro" id="IPR001731">
    <property type="entry name" value="ALAD"/>
</dbReference>
<name>A0ABU3GDF7_9MICO</name>
<comment type="subunit">
    <text evidence="3 11">Homooctamer.</text>
</comment>
<dbReference type="Gene3D" id="3.20.20.70">
    <property type="entry name" value="Aldolase class I"/>
    <property type="match status" value="1"/>
</dbReference>
<dbReference type="InterPro" id="IPR030656">
    <property type="entry name" value="ALAD_AS"/>
</dbReference>
<dbReference type="EMBL" id="JAUZVV010000002">
    <property type="protein sequence ID" value="MDT3317526.1"/>
    <property type="molecule type" value="Genomic_DNA"/>
</dbReference>
<dbReference type="NCBIfam" id="NF006762">
    <property type="entry name" value="PRK09283.1"/>
    <property type="match status" value="1"/>
</dbReference>
<comment type="caution">
    <text evidence="13">The sequence shown here is derived from an EMBL/GenBank/DDBJ whole genome shotgun (WGS) entry which is preliminary data.</text>
</comment>
<evidence type="ECO:0000256" key="6">
    <source>
        <dbReference type="ARBA" id="ARBA00023133"/>
    </source>
</evidence>
<dbReference type="GO" id="GO:0004655">
    <property type="term" value="F:porphobilinogen synthase activity"/>
    <property type="evidence" value="ECO:0007669"/>
    <property type="project" value="UniProtKB-EC"/>
</dbReference>
<dbReference type="PRINTS" id="PR00144">
    <property type="entry name" value="DALDHYDRTASE"/>
</dbReference>
<evidence type="ECO:0000256" key="8">
    <source>
        <dbReference type="ARBA" id="ARBA00023244"/>
    </source>
</evidence>
<dbReference type="PROSITE" id="PS00169">
    <property type="entry name" value="D_ALA_DEHYDRATASE"/>
    <property type="match status" value="1"/>
</dbReference>
<evidence type="ECO:0000256" key="9">
    <source>
        <dbReference type="ARBA" id="ARBA00025628"/>
    </source>
</evidence>
<dbReference type="SUPFAM" id="SSF51569">
    <property type="entry name" value="Aldolase"/>
    <property type="match status" value="1"/>
</dbReference>
<dbReference type="InterPro" id="IPR013785">
    <property type="entry name" value="Aldolase_TIM"/>
</dbReference>
<evidence type="ECO:0000256" key="11">
    <source>
        <dbReference type="RuleBase" id="RU000515"/>
    </source>
</evidence>
<dbReference type="EC" id="4.2.1.24" evidence="4 11"/>
<evidence type="ECO:0000313" key="14">
    <source>
        <dbReference type="Proteomes" id="UP001251849"/>
    </source>
</evidence>
<comment type="function">
    <text evidence="9">Catalyzes an early step in the biosynthesis of tetrapyrroles. Binds two molecules of 5-aminolevulinate per subunit, each at a distinct site, and catalyzes their condensation to form porphobilinogen.</text>
</comment>
<keyword evidence="8 11" id="KW-0627">Porphyrin biosynthesis</keyword>
<dbReference type="PANTHER" id="PTHR11458:SF0">
    <property type="entry name" value="DELTA-AMINOLEVULINIC ACID DEHYDRATASE"/>
    <property type="match status" value="1"/>
</dbReference>
<evidence type="ECO:0000256" key="10">
    <source>
        <dbReference type="ARBA" id="ARBA00047651"/>
    </source>
</evidence>
<evidence type="ECO:0000256" key="12">
    <source>
        <dbReference type="RuleBase" id="RU004161"/>
    </source>
</evidence>
<dbReference type="RefSeq" id="WP_311862529.1">
    <property type="nucleotide sequence ID" value="NZ_JAUZVV010000002.1"/>
</dbReference>
<dbReference type="CDD" id="cd00384">
    <property type="entry name" value="ALAD_PBGS"/>
    <property type="match status" value="1"/>
</dbReference>
<evidence type="ECO:0000256" key="3">
    <source>
        <dbReference type="ARBA" id="ARBA00011823"/>
    </source>
</evidence>
<dbReference type="SMART" id="SM01004">
    <property type="entry name" value="ALAD"/>
    <property type="match status" value="1"/>
</dbReference>
<keyword evidence="7 11" id="KW-0456">Lyase</keyword>
<keyword evidence="14" id="KW-1185">Reference proteome</keyword>
<evidence type="ECO:0000256" key="1">
    <source>
        <dbReference type="ARBA" id="ARBA00004694"/>
    </source>
</evidence>
<proteinExistence type="inferred from homology"/>
<comment type="pathway">
    <text evidence="1">Porphyrin-containing compound metabolism; protoporphyrin-IX biosynthesis; coproporphyrinogen-III from 5-aminolevulinate: step 1/4.</text>
</comment>
<evidence type="ECO:0000256" key="4">
    <source>
        <dbReference type="ARBA" id="ARBA00012053"/>
    </source>
</evidence>
<evidence type="ECO:0000256" key="5">
    <source>
        <dbReference type="ARBA" id="ARBA00020771"/>
    </source>
</evidence>
<comment type="catalytic activity">
    <reaction evidence="10 11">
        <text>2 5-aminolevulinate = porphobilinogen + 2 H2O + H(+)</text>
        <dbReference type="Rhea" id="RHEA:24064"/>
        <dbReference type="ChEBI" id="CHEBI:15377"/>
        <dbReference type="ChEBI" id="CHEBI:15378"/>
        <dbReference type="ChEBI" id="CHEBI:58126"/>
        <dbReference type="ChEBI" id="CHEBI:356416"/>
        <dbReference type="EC" id="4.2.1.24"/>
    </reaction>
</comment>
<comment type="similarity">
    <text evidence="2 12">Belongs to the ALAD family.</text>
</comment>
<protein>
    <recommendedName>
        <fullName evidence="5 11">Delta-aminolevulinic acid dehydratase</fullName>
        <ecNumber evidence="4 11">4.2.1.24</ecNumber>
    </recommendedName>
</protein>
<accession>A0ABU3GDF7</accession>
<gene>
    <name evidence="13" type="primary">hemB</name>
    <name evidence="13" type="ORF">Q9S71_11930</name>
</gene>
<evidence type="ECO:0000256" key="7">
    <source>
        <dbReference type="ARBA" id="ARBA00023239"/>
    </source>
</evidence>
<dbReference type="Proteomes" id="UP001251849">
    <property type="component" value="Unassembled WGS sequence"/>
</dbReference>
<dbReference type="PIRSF" id="PIRSF001415">
    <property type="entry name" value="Porphbilin_synth"/>
    <property type="match status" value="1"/>
</dbReference>
<evidence type="ECO:0000256" key="2">
    <source>
        <dbReference type="ARBA" id="ARBA00008055"/>
    </source>
</evidence>
<reference evidence="13 14" key="1">
    <citation type="submission" date="2023-08" db="EMBL/GenBank/DDBJ databases">
        <title>Microbacterium aquilitoris sp. nov. and Microbacterium gwkjibeachense sp. nov., isolated from beach.</title>
        <authorList>
            <person name="Lee S.D."/>
            <person name="Yang H."/>
            <person name="Kim I."/>
        </authorList>
    </citation>
    <scope>NUCLEOTIDE SEQUENCE [LARGE SCALE GENOMIC DNA]</scope>
    <source>
        <strain evidence="13 14">KSW4-11</strain>
    </source>
</reference>
<organism evidence="13 14">
    <name type="scientific">Microbacterium gawkjiense</name>
    <dbReference type="NCBI Taxonomy" id="3067309"/>
    <lineage>
        <taxon>Bacteria</taxon>
        <taxon>Bacillati</taxon>
        <taxon>Actinomycetota</taxon>
        <taxon>Actinomycetes</taxon>
        <taxon>Micrococcales</taxon>
        <taxon>Microbacteriaceae</taxon>
        <taxon>Microbacterium</taxon>
    </lineage>
</organism>
<dbReference type="PANTHER" id="PTHR11458">
    <property type="entry name" value="DELTA-AMINOLEVULINIC ACID DEHYDRATASE"/>
    <property type="match status" value="1"/>
</dbReference>
<sequence>MTSFPTRRLRRLRGTPALRRLAAEHHLVPSQLVLPVFVKEGITEAQPIASMPGVSQHPLDAIADVVDEAAAAGLGGIMLFGVPAVRDAVGSGATDPSGILNRAIAVAARAAAGRLTVQTDLCLDEFTDHGHCGLLAADGSVDNDATLEVYAEMGVAQARAGADVLGLSGMMDGQVAAVRAGLDAAGFAHVAILAYSAKYASAFYGPFRDAVESTLQGDRRTYQMDPANAREGVEEALVDIAEGADVVMVKPAMPYLDVLARVSDRSNVPVWAYQVSGEYAMIEHASAAGLIDRERAIGESLVGIRRAGADVILTYWAVEVAHWLRAGKELA</sequence>
<evidence type="ECO:0000313" key="13">
    <source>
        <dbReference type="EMBL" id="MDT3317526.1"/>
    </source>
</evidence>